<name>A0ABX6H5K2_9MICO</name>
<keyword evidence="1" id="KW-0614">Plasmid</keyword>
<keyword evidence="2" id="KW-1185">Reference proteome</keyword>
<evidence type="ECO:0000313" key="1">
    <source>
        <dbReference type="EMBL" id="QHC65063.1"/>
    </source>
</evidence>
<protein>
    <submittedName>
        <fullName evidence="1">Uncharacterized protein</fullName>
    </submittedName>
</protein>
<proteinExistence type="predicted"/>
<gene>
    <name evidence="1" type="ORF">GSU69_19610</name>
</gene>
<sequence length="139" mass="15275">MTASALTPYDTGERLQPQLWEPTSERETFGRVDFEDNEERTVFGAHVDLTPAGYVLRLTNLYDPLTIDVDDARTLVVSDDLRAGVEALLASAERGYEDFKYQAEHGDYSPQDQAAAADRWALAQQAQAAILGDAAPLAN</sequence>
<organism evidence="1 2">
    <name type="scientific">Rathayibacter festucae</name>
    <dbReference type="NCBI Taxonomy" id="110937"/>
    <lineage>
        <taxon>Bacteria</taxon>
        <taxon>Bacillati</taxon>
        <taxon>Actinomycetota</taxon>
        <taxon>Actinomycetes</taxon>
        <taxon>Micrococcales</taxon>
        <taxon>Microbacteriaceae</taxon>
        <taxon>Rathayibacter</taxon>
    </lineage>
</organism>
<dbReference type="Proteomes" id="UP000464597">
    <property type="component" value="Plasmid unnamed2"/>
</dbReference>
<dbReference type="RefSeq" id="WP_159424223.1">
    <property type="nucleotide sequence ID" value="NZ_CP047182.1"/>
</dbReference>
<dbReference type="EMBL" id="CP047182">
    <property type="protein sequence ID" value="QHC65063.1"/>
    <property type="molecule type" value="Genomic_DNA"/>
</dbReference>
<evidence type="ECO:0000313" key="2">
    <source>
        <dbReference type="Proteomes" id="UP000464597"/>
    </source>
</evidence>
<reference evidence="2" key="1">
    <citation type="submission" date="2019-12" db="EMBL/GenBank/DDBJ databases">
        <title>Complete and draft genome sequences of new strains and members of some known species of the genus Rathayibacter isolated from plants.</title>
        <authorList>
            <person name="Tarlachkov S.V."/>
            <person name="Starodumova I.P."/>
            <person name="Dorofeeva L.V."/>
            <person name="Prisyazhnaya N.V."/>
            <person name="Leyn S."/>
            <person name="Zlamal J."/>
            <person name="Elan M."/>
            <person name="Osterman A.L."/>
            <person name="Nadler S."/>
            <person name="Subbotin S.A."/>
            <person name="Evtushenko L.I."/>
        </authorList>
    </citation>
    <scope>NUCLEOTIDE SEQUENCE [LARGE SCALE GENOMIC DNA]</scope>
    <source>
        <strain evidence="2">VKM Ac-2802</strain>
        <plasmid evidence="2">unnamed2</plasmid>
    </source>
</reference>
<geneLocation type="plasmid" evidence="1 2">
    <name>unnamed2</name>
</geneLocation>
<accession>A0ABX6H5K2</accession>